<dbReference type="Proteomes" id="UP000028547">
    <property type="component" value="Unassembled WGS sequence"/>
</dbReference>
<gene>
    <name evidence="2" type="ORF">Q664_34495</name>
</gene>
<name>A0A084SM02_9BACT</name>
<accession>A0A084SM02</accession>
<proteinExistence type="predicted"/>
<evidence type="ECO:0000313" key="3">
    <source>
        <dbReference type="Proteomes" id="UP000028547"/>
    </source>
</evidence>
<keyword evidence="1" id="KW-0175">Coiled coil</keyword>
<reference evidence="2 3" key="1">
    <citation type="submission" date="2014-07" db="EMBL/GenBank/DDBJ databases">
        <title>Draft Genome Sequence of Gephyronic Acid Producer, Cystobacter violaceus Strain Cb vi76.</title>
        <authorList>
            <person name="Stevens D.C."/>
            <person name="Young J."/>
            <person name="Carmichael R."/>
            <person name="Tan J."/>
            <person name="Taylor R.E."/>
        </authorList>
    </citation>
    <scope>NUCLEOTIDE SEQUENCE [LARGE SCALE GENOMIC DNA]</scope>
    <source>
        <strain evidence="2 3">Cb vi76</strain>
    </source>
</reference>
<dbReference type="RefSeq" id="WP_043404962.1">
    <property type="nucleotide sequence ID" value="NZ_JPMI01000240.1"/>
</dbReference>
<feature type="coiled-coil region" evidence="1">
    <location>
        <begin position="17"/>
        <end position="44"/>
    </location>
</feature>
<organism evidence="2 3">
    <name type="scientific">Archangium violaceum Cb vi76</name>
    <dbReference type="NCBI Taxonomy" id="1406225"/>
    <lineage>
        <taxon>Bacteria</taxon>
        <taxon>Pseudomonadati</taxon>
        <taxon>Myxococcota</taxon>
        <taxon>Myxococcia</taxon>
        <taxon>Myxococcales</taxon>
        <taxon>Cystobacterineae</taxon>
        <taxon>Archangiaceae</taxon>
        <taxon>Archangium</taxon>
    </lineage>
</organism>
<dbReference type="EMBL" id="JPMI01000240">
    <property type="protein sequence ID" value="KFA89487.1"/>
    <property type="molecule type" value="Genomic_DNA"/>
</dbReference>
<evidence type="ECO:0000313" key="2">
    <source>
        <dbReference type="EMBL" id="KFA89487.1"/>
    </source>
</evidence>
<dbReference type="AlphaFoldDB" id="A0A084SM02"/>
<evidence type="ECO:0000256" key="1">
    <source>
        <dbReference type="SAM" id="Coils"/>
    </source>
</evidence>
<comment type="caution">
    <text evidence="2">The sequence shown here is derived from an EMBL/GenBank/DDBJ whole genome shotgun (WGS) entry which is preliminary data.</text>
</comment>
<sequence>MAEMIGGDIGTQILNAVQGLGVRMDRLETQVADLNARMARQEKLTESLGIELGRQRVEFESLRAESERRWAESDRQWAEFRIWRDGLRGDFKQMLADMQEGFSRLHARDELTASTVVMMASVLRRPTELGEELEKRLRELQPH</sequence>
<protein>
    <submittedName>
        <fullName evidence="2">Uncharacterized protein</fullName>
    </submittedName>
</protein>